<dbReference type="EMBL" id="CP034348">
    <property type="protein sequence ID" value="QGX99433.1"/>
    <property type="molecule type" value="Genomic_DNA"/>
</dbReference>
<keyword evidence="1" id="KW-0472">Membrane</keyword>
<dbReference type="OrthoDB" id="9808192at2"/>
<dbReference type="Pfam" id="PF04955">
    <property type="entry name" value="HupE_UreJ"/>
    <property type="match status" value="1"/>
</dbReference>
<keyword evidence="4" id="KW-1185">Reference proteome</keyword>
<gene>
    <name evidence="3" type="ORF">EI983_14630</name>
</gene>
<dbReference type="KEGG" id="rom:EI983_14630"/>
<feature type="transmembrane region" description="Helical" evidence="1">
    <location>
        <begin position="43"/>
        <end position="63"/>
    </location>
</feature>
<feature type="chain" id="PRO_5026002663" evidence="2">
    <location>
        <begin position="20"/>
        <end position="214"/>
    </location>
</feature>
<dbReference type="InterPro" id="IPR007038">
    <property type="entry name" value="HupE_UreJ"/>
</dbReference>
<reference evidence="4" key="1">
    <citation type="submission" date="2018-12" db="EMBL/GenBank/DDBJ databases">
        <title>Complete genome sequence of Roseovarius sp. MME-070.</title>
        <authorList>
            <person name="Nam Y.-D."/>
            <person name="Kang J."/>
            <person name="Chung W.-H."/>
            <person name="Park Y.S."/>
        </authorList>
    </citation>
    <scope>NUCLEOTIDE SEQUENCE [LARGE SCALE GENOMIC DNA]</scope>
    <source>
        <strain evidence="4">MME-070</strain>
    </source>
</reference>
<feature type="transmembrane region" description="Helical" evidence="1">
    <location>
        <begin position="70"/>
        <end position="89"/>
    </location>
</feature>
<evidence type="ECO:0000256" key="2">
    <source>
        <dbReference type="SAM" id="SignalP"/>
    </source>
</evidence>
<name>A0A6I6IU50_9RHOB</name>
<feature type="transmembrane region" description="Helical" evidence="1">
    <location>
        <begin position="187"/>
        <end position="204"/>
    </location>
</feature>
<evidence type="ECO:0000313" key="3">
    <source>
        <dbReference type="EMBL" id="QGX99433.1"/>
    </source>
</evidence>
<dbReference type="RefSeq" id="WP_157708115.1">
    <property type="nucleotide sequence ID" value="NZ_CP034348.1"/>
</dbReference>
<keyword evidence="1" id="KW-0812">Transmembrane</keyword>
<keyword evidence="1" id="KW-1133">Transmembrane helix</keyword>
<evidence type="ECO:0000256" key="1">
    <source>
        <dbReference type="SAM" id="Phobius"/>
    </source>
</evidence>
<dbReference type="AlphaFoldDB" id="A0A6I6IU50"/>
<evidence type="ECO:0000313" key="4">
    <source>
        <dbReference type="Proteomes" id="UP000428330"/>
    </source>
</evidence>
<proteinExistence type="predicted"/>
<protein>
    <submittedName>
        <fullName evidence="3">Hydantoin utilization protein A</fullName>
    </submittedName>
</protein>
<feature type="signal peptide" evidence="2">
    <location>
        <begin position="1"/>
        <end position="19"/>
    </location>
</feature>
<keyword evidence="2" id="KW-0732">Signal</keyword>
<feature type="transmembrane region" description="Helical" evidence="1">
    <location>
        <begin position="150"/>
        <end position="175"/>
    </location>
</feature>
<dbReference type="Proteomes" id="UP000428330">
    <property type="component" value="Chromosome"/>
</dbReference>
<organism evidence="3 4">
    <name type="scientific">Roseovarius faecimaris</name>
    <dbReference type="NCBI Taxonomy" id="2494550"/>
    <lineage>
        <taxon>Bacteria</taxon>
        <taxon>Pseudomonadati</taxon>
        <taxon>Pseudomonadota</taxon>
        <taxon>Alphaproteobacteria</taxon>
        <taxon>Rhodobacterales</taxon>
        <taxon>Roseobacteraceae</taxon>
        <taxon>Roseovarius</taxon>
    </lineage>
</organism>
<accession>A0A6I6IU50</accession>
<feature type="transmembrane region" description="Helical" evidence="1">
    <location>
        <begin position="120"/>
        <end position="138"/>
    </location>
</feature>
<sequence>MKTPLASLALLAIASPAFAHHPLDGMPMQTVSHGLLSGLGHSILGFDHLFFVIAVGVAALFTANRFLTPAAYIAAMLLGCALMSAGIGLPVKEAMIALSLLGIGAVLMSGRALGPVGTLLVFAGFGLFHGSAFGDSLATQESTAGLGVLMGYLVGLGVVQYLIAVIAGHCARAALNATRADAVNTRLIGAVVAGVGLFLCLERLEGPVLALLIG</sequence>
<dbReference type="PIRSF" id="PIRSF016919">
    <property type="entry name" value="HupE_UreJ"/>
    <property type="match status" value="1"/>
</dbReference>